<feature type="transmembrane region" description="Helical" evidence="15">
    <location>
        <begin position="365"/>
        <end position="390"/>
    </location>
</feature>
<keyword evidence="4" id="KW-0732">Signal</keyword>
<dbReference type="Pfam" id="PF18452">
    <property type="entry name" value="Ig_6"/>
    <property type="match status" value="1"/>
</dbReference>
<reference evidence="18" key="1">
    <citation type="submission" date="2025-08" db="UniProtKB">
        <authorList>
            <consortium name="Ensembl"/>
        </authorList>
    </citation>
    <scope>IDENTIFICATION</scope>
</reference>
<keyword evidence="3 15" id="KW-0812">Transmembrane</keyword>
<evidence type="ECO:0000259" key="17">
    <source>
        <dbReference type="PROSITE" id="PS50835"/>
    </source>
</evidence>
<dbReference type="FunFam" id="2.60.40.10:FF:000188">
    <property type="entry name" value="Interleukin-1 receptor accessory protein-like 1"/>
    <property type="match status" value="1"/>
</dbReference>
<dbReference type="GO" id="GO:0006954">
    <property type="term" value="P:inflammatory response"/>
    <property type="evidence" value="ECO:0007669"/>
    <property type="project" value="UniProtKB-KW"/>
</dbReference>
<dbReference type="PANTHER" id="PTHR11890">
    <property type="entry name" value="INTERLEUKIN-1 RECEPTOR FAMILY MEMBER"/>
    <property type="match status" value="1"/>
</dbReference>
<dbReference type="STRING" id="1676925.ENSPKIP00000012485"/>
<keyword evidence="12" id="KW-0325">Glycoprotein</keyword>
<evidence type="ECO:0000256" key="5">
    <source>
        <dbReference type="ARBA" id="ARBA00022737"/>
    </source>
</evidence>
<evidence type="ECO:0000256" key="4">
    <source>
        <dbReference type="ARBA" id="ARBA00022729"/>
    </source>
</evidence>
<organism evidence="18 19">
    <name type="scientific">Paramormyrops kingsleyae</name>
    <dbReference type="NCBI Taxonomy" id="1676925"/>
    <lineage>
        <taxon>Eukaryota</taxon>
        <taxon>Metazoa</taxon>
        <taxon>Chordata</taxon>
        <taxon>Craniata</taxon>
        <taxon>Vertebrata</taxon>
        <taxon>Euteleostomi</taxon>
        <taxon>Actinopterygii</taxon>
        <taxon>Neopterygii</taxon>
        <taxon>Teleostei</taxon>
        <taxon>Osteoglossocephala</taxon>
        <taxon>Osteoglossomorpha</taxon>
        <taxon>Osteoglossiformes</taxon>
        <taxon>Mormyridae</taxon>
        <taxon>Paramormyrops</taxon>
    </lineage>
</organism>
<evidence type="ECO:0000256" key="7">
    <source>
        <dbReference type="ARBA" id="ARBA00022989"/>
    </source>
</evidence>
<keyword evidence="5" id="KW-0677">Repeat</keyword>
<dbReference type="SMART" id="SM00409">
    <property type="entry name" value="IG"/>
    <property type="match status" value="3"/>
</dbReference>
<dbReference type="PANTHER" id="PTHR11890:SF20">
    <property type="entry name" value="INTERLEUKIN-1 RECEPTOR ACCESSORY PROTEIN"/>
    <property type="match status" value="1"/>
</dbReference>
<comment type="subcellular location">
    <subcellularLocation>
        <location evidence="1">Membrane</location>
        <topology evidence="1">Single-pass type I membrane protein</topology>
    </subcellularLocation>
</comment>
<dbReference type="FunFam" id="3.40.50.10140:FF:000002">
    <property type="entry name" value="Interleukin 1 receptor accessory protein"/>
    <property type="match status" value="1"/>
</dbReference>
<dbReference type="InterPro" id="IPR004074">
    <property type="entry name" value="IL-1_rcpt_I/II-typ"/>
</dbReference>
<dbReference type="PRINTS" id="PR01537">
    <property type="entry name" value="INTRLKN1R1F"/>
</dbReference>
<evidence type="ECO:0000256" key="1">
    <source>
        <dbReference type="ARBA" id="ARBA00004479"/>
    </source>
</evidence>
<keyword evidence="11" id="KW-0675">Receptor</keyword>
<dbReference type="InterPro" id="IPR036179">
    <property type="entry name" value="Ig-like_dom_sf"/>
</dbReference>
<evidence type="ECO:0000313" key="18">
    <source>
        <dbReference type="Ensembl" id="ENSPKIP00000012485.1"/>
    </source>
</evidence>
<dbReference type="GeneTree" id="ENSGT01150000286976"/>
<keyword evidence="14" id="KW-0393">Immunoglobulin domain</keyword>
<dbReference type="SUPFAM" id="SSF52200">
    <property type="entry name" value="Toll/Interleukin receptor TIR domain"/>
    <property type="match status" value="1"/>
</dbReference>
<dbReference type="SUPFAM" id="SSF48726">
    <property type="entry name" value="Immunoglobulin"/>
    <property type="match status" value="3"/>
</dbReference>
<dbReference type="Ensembl" id="ENSPKIT00000036882.1">
    <property type="protein sequence ID" value="ENSPKIP00000012485.1"/>
    <property type="gene ID" value="ENSPKIG00000000251.1"/>
</dbReference>
<dbReference type="Proteomes" id="UP000261540">
    <property type="component" value="Unplaced"/>
</dbReference>
<evidence type="ECO:0000256" key="12">
    <source>
        <dbReference type="ARBA" id="ARBA00023180"/>
    </source>
</evidence>
<evidence type="ECO:0000256" key="14">
    <source>
        <dbReference type="ARBA" id="ARBA00023319"/>
    </source>
</evidence>
<keyword evidence="13" id="KW-0395">Inflammatory response</keyword>
<evidence type="ECO:0000256" key="3">
    <source>
        <dbReference type="ARBA" id="ARBA00022692"/>
    </source>
</evidence>
<dbReference type="Gene3D" id="3.40.50.10140">
    <property type="entry name" value="Toll/interleukin-1 receptor homology (TIR) domain"/>
    <property type="match status" value="1"/>
</dbReference>
<dbReference type="InterPro" id="IPR007110">
    <property type="entry name" value="Ig-like_dom"/>
</dbReference>
<dbReference type="GO" id="GO:0016787">
    <property type="term" value="F:hydrolase activity"/>
    <property type="evidence" value="ECO:0007669"/>
    <property type="project" value="UniProtKB-KW"/>
</dbReference>
<evidence type="ECO:0000256" key="11">
    <source>
        <dbReference type="ARBA" id="ARBA00023170"/>
    </source>
</evidence>
<dbReference type="InterPro" id="IPR013783">
    <property type="entry name" value="Ig-like_fold"/>
</dbReference>
<feature type="domain" description="TIR" evidence="16">
    <location>
        <begin position="403"/>
        <end position="547"/>
    </location>
</feature>
<evidence type="ECO:0008006" key="20">
    <source>
        <dbReference type="Google" id="ProtNLM"/>
    </source>
</evidence>
<feature type="domain" description="Ig-like" evidence="17">
    <location>
        <begin position="24"/>
        <end position="126"/>
    </location>
</feature>
<dbReference type="AlphaFoldDB" id="A0A3B3R3J1"/>
<evidence type="ECO:0000256" key="13">
    <source>
        <dbReference type="ARBA" id="ARBA00023198"/>
    </source>
</evidence>
<comment type="similarity">
    <text evidence="2">Belongs to the interleukin-1 receptor family.</text>
</comment>
<dbReference type="Gene3D" id="2.60.40.10">
    <property type="entry name" value="Immunoglobulins"/>
    <property type="match status" value="3"/>
</dbReference>
<evidence type="ECO:0000256" key="6">
    <source>
        <dbReference type="ARBA" id="ARBA00022801"/>
    </source>
</evidence>
<dbReference type="SMART" id="SM00255">
    <property type="entry name" value="TIR"/>
    <property type="match status" value="1"/>
</dbReference>
<name>A0A3B3R3J1_9TELE</name>
<dbReference type="PROSITE" id="PS50835">
    <property type="entry name" value="IG_LIKE"/>
    <property type="match status" value="3"/>
</dbReference>
<dbReference type="InterPro" id="IPR041416">
    <property type="entry name" value="IL-1RAcP-like_ig"/>
</dbReference>
<evidence type="ECO:0000259" key="16">
    <source>
        <dbReference type="PROSITE" id="PS50104"/>
    </source>
</evidence>
<evidence type="ECO:0000256" key="9">
    <source>
        <dbReference type="ARBA" id="ARBA00023136"/>
    </source>
</evidence>
<evidence type="ECO:0000256" key="8">
    <source>
        <dbReference type="ARBA" id="ARBA00023027"/>
    </source>
</evidence>
<dbReference type="InterPro" id="IPR000157">
    <property type="entry name" value="TIR_dom"/>
</dbReference>
<reference evidence="18" key="2">
    <citation type="submission" date="2025-09" db="UniProtKB">
        <authorList>
            <consortium name="Ensembl"/>
        </authorList>
    </citation>
    <scope>IDENTIFICATION</scope>
</reference>
<keyword evidence="7 15" id="KW-1133">Transmembrane helix</keyword>
<dbReference type="InterPro" id="IPR015621">
    <property type="entry name" value="IL-1_rcpt_fam"/>
</dbReference>
<evidence type="ECO:0000256" key="10">
    <source>
        <dbReference type="ARBA" id="ARBA00023157"/>
    </source>
</evidence>
<keyword evidence="9 15" id="KW-0472">Membrane</keyword>
<evidence type="ECO:0000313" key="19">
    <source>
        <dbReference type="Proteomes" id="UP000261540"/>
    </source>
</evidence>
<accession>A0A3B3R3J1</accession>
<dbReference type="GO" id="GO:0016020">
    <property type="term" value="C:membrane"/>
    <property type="evidence" value="ECO:0007669"/>
    <property type="project" value="UniProtKB-SubCell"/>
</dbReference>
<keyword evidence="8" id="KW-0520">NAD</keyword>
<keyword evidence="10" id="KW-1015">Disulfide bond</keyword>
<evidence type="ECO:0000256" key="2">
    <source>
        <dbReference type="ARBA" id="ARBA00009752"/>
    </source>
</evidence>
<dbReference type="GO" id="GO:0004908">
    <property type="term" value="F:interleukin-1 receptor activity"/>
    <property type="evidence" value="ECO:0007669"/>
    <property type="project" value="InterPro"/>
</dbReference>
<protein>
    <recommendedName>
        <fullName evidence="20">Interleukin 1 receptor accessory protein</fullName>
    </recommendedName>
</protein>
<dbReference type="InterPro" id="IPR035897">
    <property type="entry name" value="Toll_tir_struct_dom_sf"/>
</dbReference>
<dbReference type="Pfam" id="PF01582">
    <property type="entry name" value="TIR"/>
    <property type="match status" value="1"/>
</dbReference>
<dbReference type="PROSITE" id="PS50104">
    <property type="entry name" value="TIR"/>
    <property type="match status" value="1"/>
</dbReference>
<keyword evidence="6" id="KW-0378">Hydrolase</keyword>
<feature type="domain" description="Ig-like" evidence="17">
    <location>
        <begin position="150"/>
        <end position="240"/>
    </location>
</feature>
<proteinExistence type="inferred from homology"/>
<keyword evidence="19" id="KW-1185">Reference proteome</keyword>
<feature type="domain" description="Ig-like" evidence="17">
    <location>
        <begin position="246"/>
        <end position="351"/>
    </location>
</feature>
<evidence type="ECO:0000256" key="15">
    <source>
        <dbReference type="SAM" id="Phobius"/>
    </source>
</evidence>
<sequence>APSLIKSRSHCSLCAPNLVSATPPTLVSSANLTTECDEFDESKVTEVRVYEGEAAVFRFPLSTSSTVFNNYCANTGFKIDWYKNQSDGHLQQPVLWPRISQEGERLWFHPAEFNDTGQYICTVRNGTFCAKIPVWLNVVQRAREICIAEPAGISTLVKIPLEENRIVTCPDIEDFRHPNRNFSVQWFHNCYPHPNWQGDRGIENDKLVIHVMRENYQGNYTCMVTYKFMGRNMSFTRVVTVEPVSPSGLPKNPDIQTPDELHVFTLACTVFLPYLSEEQSEPQVWWEIDGHKVNLHGDTRITSIVLMIALGDRTIETTLQIQSFNSQDLKRKYTCNAANSRGNVSRKAVIQYEGHPPHIELGCGLGIPLFLVVVLFGLYHLYWLELLLLYRSCFRSNEVLDGKDYDVYISYARNSEEEQFVLLTLRRVLENELGYRVCIFDRDSLPGGTITDETLSFVSRSRRIIVVLSPLYVLRGTQALLELKAGLDSMAQAGDLRVILVQYQPICRSSWAQELRRARVALTLIQWKGEKSADLSSRFWKQLQVELPVRRIKDSVNSSELPLCSKHKYIHT</sequence>
<dbReference type="PRINTS" id="PR01536">
    <property type="entry name" value="INTRLKN1R12F"/>
</dbReference>
<dbReference type="InterPro" id="IPR003599">
    <property type="entry name" value="Ig_sub"/>
</dbReference>